<comment type="caution">
    <text evidence="1">The sequence shown here is derived from an EMBL/GenBank/DDBJ whole genome shotgun (WGS) entry which is preliminary data.</text>
</comment>
<dbReference type="EMBL" id="PKMF04000055">
    <property type="protein sequence ID" value="KAK7854387.1"/>
    <property type="molecule type" value="Genomic_DNA"/>
</dbReference>
<dbReference type="Proteomes" id="UP000237347">
    <property type="component" value="Unassembled WGS sequence"/>
</dbReference>
<organism evidence="1 2">
    <name type="scientific">Quercus suber</name>
    <name type="common">Cork oak</name>
    <dbReference type="NCBI Taxonomy" id="58331"/>
    <lineage>
        <taxon>Eukaryota</taxon>
        <taxon>Viridiplantae</taxon>
        <taxon>Streptophyta</taxon>
        <taxon>Embryophyta</taxon>
        <taxon>Tracheophyta</taxon>
        <taxon>Spermatophyta</taxon>
        <taxon>Magnoliopsida</taxon>
        <taxon>eudicotyledons</taxon>
        <taxon>Gunneridae</taxon>
        <taxon>Pentapetalae</taxon>
        <taxon>rosids</taxon>
        <taxon>fabids</taxon>
        <taxon>Fagales</taxon>
        <taxon>Fagaceae</taxon>
        <taxon>Quercus</taxon>
    </lineage>
</organism>
<reference evidence="1 2" key="1">
    <citation type="journal article" date="2018" name="Sci. Data">
        <title>The draft genome sequence of cork oak.</title>
        <authorList>
            <person name="Ramos A.M."/>
            <person name="Usie A."/>
            <person name="Barbosa P."/>
            <person name="Barros P.M."/>
            <person name="Capote T."/>
            <person name="Chaves I."/>
            <person name="Simoes F."/>
            <person name="Abreu I."/>
            <person name="Carrasquinho I."/>
            <person name="Faro C."/>
            <person name="Guimaraes J.B."/>
            <person name="Mendonca D."/>
            <person name="Nobrega F."/>
            <person name="Rodrigues L."/>
            <person name="Saibo N.J.M."/>
            <person name="Varela M.C."/>
            <person name="Egas C."/>
            <person name="Matos J."/>
            <person name="Miguel C.M."/>
            <person name="Oliveira M.M."/>
            <person name="Ricardo C.P."/>
            <person name="Goncalves S."/>
        </authorList>
    </citation>
    <scope>NUCLEOTIDE SEQUENCE [LARGE SCALE GENOMIC DNA]</scope>
    <source>
        <strain evidence="2">cv. HL8</strain>
    </source>
</reference>
<protein>
    <submittedName>
        <fullName evidence="1">Uncharacterized protein</fullName>
    </submittedName>
</protein>
<gene>
    <name evidence="1" type="ORF">CFP56_032225</name>
</gene>
<sequence>MASSSVDAILVLVNVILRKSIYVYKEFAVLMVDFLPVMVSTIRFSRFFFRPTTVVSASLPLVIEVAIRAPNMFKQDII</sequence>
<name>A0AAW0LS57_QUESU</name>
<keyword evidence="2" id="KW-1185">Reference proteome</keyword>
<accession>A0AAW0LS57</accession>
<dbReference type="AlphaFoldDB" id="A0AAW0LS57"/>
<proteinExistence type="predicted"/>
<evidence type="ECO:0000313" key="2">
    <source>
        <dbReference type="Proteomes" id="UP000237347"/>
    </source>
</evidence>
<evidence type="ECO:0000313" key="1">
    <source>
        <dbReference type="EMBL" id="KAK7854387.1"/>
    </source>
</evidence>